<sequence length="290" mass="32166">MPPTVPEPPYCTWVTAPERLEADWPGATTAEALVAHLNFRGEAELRWSNGDITIISPRTICWLRAHPDELPIARRLASRSRHECLTLVFPDAWLQQTLSGVTSQAGEAFQPLISSSTRSLLLVPLTDADEGWARGAMPPHLCSQARHLLESARLTEFFIHSIFRHDTAPEKVTAVSRTLRVAKDRVQRVKDQVLSQIDAPPSLDELAAAVGCNPSYLSRTFTQIEGVTLSQWLRRIRIEHAASLIASGKCNVSEAALEVGYQSFSHFSRAFAEEKGVPPSQWVRRLGSSQ</sequence>
<dbReference type="InterPro" id="IPR009057">
    <property type="entry name" value="Homeodomain-like_sf"/>
</dbReference>
<dbReference type="AlphaFoldDB" id="A0A7W7YA34"/>
<keyword evidence="6" id="KW-1185">Reference proteome</keyword>
<dbReference type="InterPro" id="IPR018062">
    <property type="entry name" value="HTH_AraC-typ_CS"/>
</dbReference>
<keyword evidence="3" id="KW-0804">Transcription</keyword>
<dbReference type="PROSITE" id="PS01124">
    <property type="entry name" value="HTH_ARAC_FAMILY_2"/>
    <property type="match status" value="1"/>
</dbReference>
<proteinExistence type="predicted"/>
<gene>
    <name evidence="5" type="ORF">HNQ65_001779</name>
</gene>
<dbReference type="GO" id="GO:0003700">
    <property type="term" value="F:DNA-binding transcription factor activity"/>
    <property type="evidence" value="ECO:0007669"/>
    <property type="project" value="InterPro"/>
</dbReference>
<evidence type="ECO:0000259" key="4">
    <source>
        <dbReference type="PROSITE" id="PS01124"/>
    </source>
</evidence>
<protein>
    <submittedName>
        <fullName evidence="5">AraC-like DNA-binding protein</fullName>
    </submittedName>
</protein>
<reference evidence="5 6" key="1">
    <citation type="submission" date="2020-08" db="EMBL/GenBank/DDBJ databases">
        <title>Genomic Encyclopedia of Type Strains, Phase IV (KMG-IV): sequencing the most valuable type-strain genomes for metagenomic binning, comparative biology and taxonomic classification.</title>
        <authorList>
            <person name="Goeker M."/>
        </authorList>
    </citation>
    <scope>NUCLEOTIDE SEQUENCE [LARGE SCALE GENOMIC DNA]</scope>
    <source>
        <strain evidence="5 6">DSM 12252</strain>
    </source>
</reference>
<evidence type="ECO:0000256" key="3">
    <source>
        <dbReference type="ARBA" id="ARBA00023163"/>
    </source>
</evidence>
<evidence type="ECO:0000256" key="2">
    <source>
        <dbReference type="ARBA" id="ARBA00023125"/>
    </source>
</evidence>
<feature type="domain" description="HTH araC/xylS-type" evidence="4">
    <location>
        <begin position="187"/>
        <end position="285"/>
    </location>
</feature>
<name>A0A7W7YA34_9BACT</name>
<accession>A0A7W7YA34</accession>
<keyword evidence="2 5" id="KW-0238">DNA-binding</keyword>
<dbReference type="PANTHER" id="PTHR46796">
    <property type="entry name" value="HTH-TYPE TRANSCRIPTIONAL ACTIVATOR RHAS-RELATED"/>
    <property type="match status" value="1"/>
</dbReference>
<keyword evidence="1" id="KW-0805">Transcription regulation</keyword>
<dbReference type="InterPro" id="IPR018060">
    <property type="entry name" value="HTH_AraC"/>
</dbReference>
<dbReference type="EMBL" id="JACHIG010000003">
    <property type="protein sequence ID" value="MBB5032202.1"/>
    <property type="molecule type" value="Genomic_DNA"/>
</dbReference>
<dbReference type="PROSITE" id="PS00041">
    <property type="entry name" value="HTH_ARAC_FAMILY_1"/>
    <property type="match status" value="1"/>
</dbReference>
<organism evidence="5 6">
    <name type="scientific">Prosthecobacter vanneervenii</name>
    <dbReference type="NCBI Taxonomy" id="48466"/>
    <lineage>
        <taxon>Bacteria</taxon>
        <taxon>Pseudomonadati</taxon>
        <taxon>Verrucomicrobiota</taxon>
        <taxon>Verrucomicrobiia</taxon>
        <taxon>Verrucomicrobiales</taxon>
        <taxon>Verrucomicrobiaceae</taxon>
        <taxon>Prosthecobacter</taxon>
    </lineage>
</organism>
<dbReference type="Proteomes" id="UP000590740">
    <property type="component" value="Unassembled WGS sequence"/>
</dbReference>
<evidence type="ECO:0000256" key="1">
    <source>
        <dbReference type="ARBA" id="ARBA00023015"/>
    </source>
</evidence>
<dbReference type="GO" id="GO:0043565">
    <property type="term" value="F:sequence-specific DNA binding"/>
    <property type="evidence" value="ECO:0007669"/>
    <property type="project" value="InterPro"/>
</dbReference>
<comment type="caution">
    <text evidence="5">The sequence shown here is derived from an EMBL/GenBank/DDBJ whole genome shotgun (WGS) entry which is preliminary data.</text>
</comment>
<evidence type="ECO:0000313" key="6">
    <source>
        <dbReference type="Proteomes" id="UP000590740"/>
    </source>
</evidence>
<dbReference type="Pfam" id="PF12833">
    <property type="entry name" value="HTH_18"/>
    <property type="match status" value="1"/>
</dbReference>
<dbReference type="Gene3D" id="1.10.10.60">
    <property type="entry name" value="Homeodomain-like"/>
    <property type="match status" value="2"/>
</dbReference>
<dbReference type="InterPro" id="IPR050204">
    <property type="entry name" value="AraC_XylS_family_regulators"/>
</dbReference>
<dbReference type="RefSeq" id="WP_184339139.1">
    <property type="nucleotide sequence ID" value="NZ_JACHIG010000003.1"/>
</dbReference>
<evidence type="ECO:0000313" key="5">
    <source>
        <dbReference type="EMBL" id="MBB5032202.1"/>
    </source>
</evidence>
<dbReference type="SUPFAM" id="SSF46689">
    <property type="entry name" value="Homeodomain-like"/>
    <property type="match status" value="2"/>
</dbReference>
<dbReference type="SMART" id="SM00342">
    <property type="entry name" value="HTH_ARAC"/>
    <property type="match status" value="1"/>
</dbReference>